<reference evidence="2" key="3">
    <citation type="journal article" date="2018" name="Mol. Plant Microbe Interact.">
        <title>Genome sequence resources for the wheat stripe rust pathogen (Puccinia striiformis f. sp. tritici) and the barley stripe rust pathogen (Puccinia striiformis f. sp. hordei).</title>
        <authorList>
            <person name="Xia C."/>
            <person name="Wang M."/>
            <person name="Yin C."/>
            <person name="Cornejo O.E."/>
            <person name="Hulbert S.H."/>
            <person name="Chen X."/>
        </authorList>
    </citation>
    <scope>NUCLEOTIDE SEQUENCE [LARGE SCALE GENOMIC DNA]</scope>
    <source>
        <strain evidence="2">93TX-2</strain>
    </source>
</reference>
<dbReference type="VEuPathDB" id="FungiDB:PSTT_05643"/>
<protein>
    <submittedName>
        <fullName evidence="1">Uncharacterized protein</fullName>
    </submittedName>
</protein>
<dbReference type="AlphaFoldDB" id="A0A2S4WN80"/>
<proteinExistence type="predicted"/>
<dbReference type="VEuPathDB" id="FungiDB:PSHT_00368"/>
<accession>A0A2S4WN80</accession>
<reference evidence="2" key="2">
    <citation type="journal article" date="2018" name="BMC Genomics">
        <title>Genomic insights into host adaptation between the wheat stripe rust pathogen (Puccinia striiformis f. sp. tritici) and the barley stripe rust pathogen (Puccinia striiformis f. sp. hordei).</title>
        <authorList>
            <person name="Xia C."/>
            <person name="Wang M."/>
            <person name="Yin C."/>
            <person name="Cornejo O.E."/>
            <person name="Hulbert S.H."/>
            <person name="Chen X."/>
        </authorList>
    </citation>
    <scope>NUCLEOTIDE SEQUENCE [LARGE SCALE GENOMIC DNA]</scope>
    <source>
        <strain evidence="2">93TX-2</strain>
    </source>
</reference>
<organism evidence="1 2">
    <name type="scientific">Puccinia striiformis</name>
    <dbReference type="NCBI Taxonomy" id="27350"/>
    <lineage>
        <taxon>Eukaryota</taxon>
        <taxon>Fungi</taxon>
        <taxon>Dikarya</taxon>
        <taxon>Basidiomycota</taxon>
        <taxon>Pucciniomycotina</taxon>
        <taxon>Pucciniomycetes</taxon>
        <taxon>Pucciniales</taxon>
        <taxon>Pucciniaceae</taxon>
        <taxon>Puccinia</taxon>
    </lineage>
</organism>
<gene>
    <name evidence="1" type="ORF">PSHT_00368</name>
</gene>
<keyword evidence="2" id="KW-1185">Reference proteome</keyword>
<sequence length="414" mass="46140">MLNFGEAVMGLEPMFIIHHRHLAVAEMSCRSQSNATPVSQQSAAKMACRAITAVFCDSNVAADWLQQETPWGCCYRLYSAHDLRQQPIVPGPLIGKIDHSELILNLFENPGNVVTYFSCFLLFIPQNQVITNPYILPIEQRLTFINLQFNSDSGESSQGQQFLNFTDPIMAKPALCPCTCEDCRKSLTYRDKNGKTHSGHLWPQLLYLKHQQENSNPSPLQPISTALLPEANASCHSRIPAMQSNRTQANPSCLTNYVNTEDLKRLDLSNPNPNGSFVELRPGDSNPSDLPSQFPLLLTPSDFPPEENTSHHSCVPAMQSNQTQANPSCPTNYINSQDLYETTSQIEKGTSPNKELLCTSELHQTAAFPLQNPVNLGNIGPAPYDNSHLHHNQFMSLSILAKRYPQYKAEFALL</sequence>
<comment type="caution">
    <text evidence="1">The sequence shown here is derived from an EMBL/GenBank/DDBJ whole genome shotgun (WGS) entry which is preliminary data.</text>
</comment>
<dbReference type="EMBL" id="PKSM01000003">
    <property type="protein sequence ID" value="POW23230.1"/>
    <property type="molecule type" value="Genomic_DNA"/>
</dbReference>
<reference evidence="1 2" key="1">
    <citation type="submission" date="2017-12" db="EMBL/GenBank/DDBJ databases">
        <title>Gene loss provides genomic basis for host adaptation in cereal stripe rust fungi.</title>
        <authorList>
            <person name="Xia C."/>
        </authorList>
    </citation>
    <scope>NUCLEOTIDE SEQUENCE [LARGE SCALE GENOMIC DNA]</scope>
    <source>
        <strain evidence="1 2">93TX-2</strain>
    </source>
</reference>
<name>A0A2S4WN80_9BASI</name>
<evidence type="ECO:0000313" key="1">
    <source>
        <dbReference type="EMBL" id="POW23230.1"/>
    </source>
</evidence>
<evidence type="ECO:0000313" key="2">
    <source>
        <dbReference type="Proteomes" id="UP000238274"/>
    </source>
</evidence>
<dbReference type="Proteomes" id="UP000238274">
    <property type="component" value="Unassembled WGS sequence"/>
</dbReference>